<gene>
    <name evidence="2" type="primary">Cnig_chr_V.g21895</name>
    <name evidence="2" type="ORF">B9Z55_021895</name>
</gene>
<feature type="domain" description="Sdz-33 F-box" evidence="1">
    <location>
        <begin position="155"/>
        <end position="208"/>
    </location>
</feature>
<dbReference type="InterPro" id="IPR012885">
    <property type="entry name" value="F-box_Sdz-33"/>
</dbReference>
<accession>A0A2G5TTZ5</accession>
<evidence type="ECO:0000259" key="1">
    <source>
        <dbReference type="Pfam" id="PF07735"/>
    </source>
</evidence>
<dbReference type="PANTHER" id="PTHR21503:SF8">
    <property type="entry name" value="F-BOX ASSOCIATED DOMAIN-CONTAINING PROTEIN-RELATED"/>
    <property type="match status" value="1"/>
</dbReference>
<dbReference type="AlphaFoldDB" id="A0A2G5TTZ5"/>
<name>A0A2G5TTZ5_9PELO</name>
<dbReference type="Proteomes" id="UP000230233">
    <property type="component" value="Chromosome V"/>
</dbReference>
<evidence type="ECO:0000313" key="3">
    <source>
        <dbReference type="Proteomes" id="UP000230233"/>
    </source>
</evidence>
<protein>
    <recommendedName>
        <fullName evidence="1">Sdz-33 F-box domain-containing protein</fullName>
    </recommendedName>
</protein>
<dbReference type="Pfam" id="PF07735">
    <property type="entry name" value="FBA_2"/>
    <property type="match status" value="1"/>
</dbReference>
<reference evidence="3" key="1">
    <citation type="submission" date="2017-10" db="EMBL/GenBank/DDBJ databases">
        <title>Rapid genome shrinkage in a self-fertile nematode reveals novel sperm competition proteins.</title>
        <authorList>
            <person name="Yin D."/>
            <person name="Schwarz E.M."/>
            <person name="Thomas C.G."/>
            <person name="Felde R.L."/>
            <person name="Korf I.F."/>
            <person name="Cutter A.D."/>
            <person name="Schartner C.M."/>
            <person name="Ralston E.J."/>
            <person name="Meyer B.J."/>
            <person name="Haag E.S."/>
        </authorList>
    </citation>
    <scope>NUCLEOTIDE SEQUENCE [LARGE SCALE GENOMIC DNA]</scope>
    <source>
        <strain evidence="3">JU1422</strain>
    </source>
</reference>
<evidence type="ECO:0000313" key="2">
    <source>
        <dbReference type="EMBL" id="PIC30757.1"/>
    </source>
</evidence>
<organism evidence="2 3">
    <name type="scientific">Caenorhabditis nigoni</name>
    <dbReference type="NCBI Taxonomy" id="1611254"/>
    <lineage>
        <taxon>Eukaryota</taxon>
        <taxon>Metazoa</taxon>
        <taxon>Ecdysozoa</taxon>
        <taxon>Nematoda</taxon>
        <taxon>Chromadorea</taxon>
        <taxon>Rhabditida</taxon>
        <taxon>Rhabditina</taxon>
        <taxon>Rhabditomorpha</taxon>
        <taxon>Rhabditoidea</taxon>
        <taxon>Rhabditidae</taxon>
        <taxon>Peloderinae</taxon>
        <taxon>Caenorhabditis</taxon>
    </lineage>
</organism>
<dbReference type="PANTHER" id="PTHR21503">
    <property type="entry name" value="F-BOX-CONTAINING HYPOTHETICAL PROTEIN C.ELEGANS"/>
    <property type="match status" value="1"/>
</dbReference>
<dbReference type="EMBL" id="PDUG01000005">
    <property type="protein sequence ID" value="PIC30757.1"/>
    <property type="molecule type" value="Genomic_DNA"/>
</dbReference>
<comment type="caution">
    <text evidence="2">The sequence shown here is derived from an EMBL/GenBank/DDBJ whole genome shotgun (WGS) entry which is preliminary data.</text>
</comment>
<sequence>MTVYDSYGLVGIAGIHNRTTVMVADHISALNGETHKLIETNGYKRGFSSTYPVLYFEDRVMGTKMIVDCVSGLFNLDIYELVIGRNGIWAIDWINNRKQKLLGSIGLDNNCNDSLNGDETMDYVFRNARASDCLTVIDNVSDHFRFDGKLGPMEQLWICSYGHWVTIDNLMNFDFIKIGIIGSRISVSDLCSFLRHWRVGGSSRLTFLFLRFENDSTFFGNFDEDLEIVETNEVRKYRLSVEELVIEGGYSIQRMDGGKATIQWNFGWFRMVVWNERATENGF</sequence>
<keyword evidence="3" id="KW-1185">Reference proteome</keyword>
<proteinExistence type="predicted"/>